<dbReference type="Proteomes" id="UP001558613">
    <property type="component" value="Unassembled WGS sequence"/>
</dbReference>
<reference evidence="1 2" key="1">
    <citation type="submission" date="2023-09" db="EMBL/GenBank/DDBJ databases">
        <authorList>
            <person name="Wang M."/>
        </authorList>
    </citation>
    <scope>NUCLEOTIDE SEQUENCE [LARGE SCALE GENOMIC DNA]</scope>
    <source>
        <strain evidence="1">GT-2023</strain>
        <tissue evidence="1">Liver</tissue>
    </source>
</reference>
<comment type="caution">
    <text evidence="1">The sequence shown here is derived from an EMBL/GenBank/DDBJ whole genome shotgun (WGS) entry which is preliminary data.</text>
</comment>
<protein>
    <submittedName>
        <fullName evidence="1">Uncharacterized protein</fullName>
    </submittedName>
</protein>
<accession>A0ABR3LV25</accession>
<proteinExistence type="predicted"/>
<evidence type="ECO:0000313" key="2">
    <source>
        <dbReference type="Proteomes" id="UP001558613"/>
    </source>
</evidence>
<dbReference type="EMBL" id="JAYMGO010000018">
    <property type="protein sequence ID" value="KAL1256729.1"/>
    <property type="molecule type" value="Genomic_DNA"/>
</dbReference>
<gene>
    <name evidence="1" type="ORF">QQF64_012274</name>
</gene>
<keyword evidence="2" id="KW-1185">Reference proteome</keyword>
<sequence length="91" mass="9854">MVMLSSLFEQHFLTGESTGQVATLQAVPSTEHTALGQGHRMAHCHLPTSQHTTTVSRSRHTGSRARSTLTTTDISTDAWALRVAATEMHIA</sequence>
<organism evidence="1 2">
    <name type="scientific">Cirrhinus molitorella</name>
    <name type="common">mud carp</name>
    <dbReference type="NCBI Taxonomy" id="172907"/>
    <lineage>
        <taxon>Eukaryota</taxon>
        <taxon>Metazoa</taxon>
        <taxon>Chordata</taxon>
        <taxon>Craniata</taxon>
        <taxon>Vertebrata</taxon>
        <taxon>Euteleostomi</taxon>
        <taxon>Actinopterygii</taxon>
        <taxon>Neopterygii</taxon>
        <taxon>Teleostei</taxon>
        <taxon>Ostariophysi</taxon>
        <taxon>Cypriniformes</taxon>
        <taxon>Cyprinidae</taxon>
        <taxon>Labeoninae</taxon>
        <taxon>Labeonini</taxon>
        <taxon>Cirrhinus</taxon>
    </lineage>
</organism>
<evidence type="ECO:0000313" key="1">
    <source>
        <dbReference type="EMBL" id="KAL1256729.1"/>
    </source>
</evidence>
<name>A0ABR3LV25_9TELE</name>